<gene>
    <name evidence="1" type="ORF">HMPREF6485_0497</name>
</gene>
<keyword evidence="2" id="KW-1185">Reference proteome</keyword>
<accession>E6K4C4</accession>
<sequence length="54" mass="5938">MFSHNLLFPLSAGPALPLPGQCSADGLSPAKRQYCKNTILCAYSPYPTLFFIEF</sequence>
<organism evidence="1 2">
    <name type="scientific">Segatella buccae ATCC 33574</name>
    <dbReference type="NCBI Taxonomy" id="873513"/>
    <lineage>
        <taxon>Bacteria</taxon>
        <taxon>Pseudomonadati</taxon>
        <taxon>Bacteroidota</taxon>
        <taxon>Bacteroidia</taxon>
        <taxon>Bacteroidales</taxon>
        <taxon>Prevotellaceae</taxon>
        <taxon>Segatella</taxon>
    </lineage>
</organism>
<evidence type="ECO:0000313" key="2">
    <source>
        <dbReference type="Proteomes" id="UP000003112"/>
    </source>
</evidence>
<proteinExistence type="predicted"/>
<dbReference type="AlphaFoldDB" id="E6K4C4"/>
<evidence type="ECO:0000313" key="1">
    <source>
        <dbReference type="EMBL" id="EFU31570.1"/>
    </source>
</evidence>
<comment type="caution">
    <text evidence="1">The sequence shown here is derived from an EMBL/GenBank/DDBJ whole genome shotgun (WGS) entry which is preliminary data.</text>
</comment>
<name>E6K4C4_9BACT</name>
<dbReference type="EMBL" id="AEPD01000011">
    <property type="protein sequence ID" value="EFU31570.1"/>
    <property type="molecule type" value="Genomic_DNA"/>
</dbReference>
<dbReference type="HOGENOM" id="CLU_3046531_0_0_10"/>
<dbReference type="Proteomes" id="UP000003112">
    <property type="component" value="Unassembled WGS sequence"/>
</dbReference>
<protein>
    <submittedName>
        <fullName evidence="1">Uncharacterized protein</fullName>
    </submittedName>
</protein>
<reference evidence="1 2" key="1">
    <citation type="submission" date="2010-10" db="EMBL/GenBank/DDBJ databases">
        <authorList>
            <person name="Muzny D."/>
            <person name="Qin X."/>
            <person name="Deng J."/>
            <person name="Jiang H."/>
            <person name="Liu Y."/>
            <person name="Qu J."/>
            <person name="Song X.-Z."/>
            <person name="Zhang L."/>
            <person name="Thornton R."/>
            <person name="Coyle M."/>
            <person name="Francisco L."/>
            <person name="Jackson L."/>
            <person name="Javaid M."/>
            <person name="Korchina V."/>
            <person name="Kovar C."/>
            <person name="Mata R."/>
            <person name="Mathew T."/>
            <person name="Ngo R."/>
            <person name="Nguyen L."/>
            <person name="Nguyen N."/>
            <person name="Okwuonu G."/>
            <person name="Ongeri F."/>
            <person name="Pham C."/>
            <person name="Simmons D."/>
            <person name="Wilczek-Boney K."/>
            <person name="Hale W."/>
            <person name="Jakkamsetti A."/>
            <person name="Pham P."/>
            <person name="Ruth R."/>
            <person name="San Lucas F."/>
            <person name="Warren J."/>
            <person name="Zhang J."/>
            <person name="Zhao Z."/>
            <person name="Zhou C."/>
            <person name="Zhu D."/>
            <person name="Lee S."/>
            <person name="Bess C."/>
            <person name="Blankenburg K."/>
            <person name="Forbes L."/>
            <person name="Fu Q."/>
            <person name="Gubbala S."/>
            <person name="Hirani K."/>
            <person name="Jayaseelan J.C."/>
            <person name="Lara F."/>
            <person name="Munidasa M."/>
            <person name="Palculict T."/>
            <person name="Patil S."/>
            <person name="Pu L.-L."/>
            <person name="Saada N."/>
            <person name="Tang L."/>
            <person name="Weissenberger G."/>
            <person name="Zhu Y."/>
            <person name="Hemphill L."/>
            <person name="Shang Y."/>
            <person name="Youmans B."/>
            <person name="Ayvaz T."/>
            <person name="Ross M."/>
            <person name="Santibanez J."/>
            <person name="Aqrawi P."/>
            <person name="Gross S."/>
            <person name="Joshi V."/>
            <person name="Fowler G."/>
            <person name="Nazareth L."/>
            <person name="Reid J."/>
            <person name="Worley K."/>
            <person name="Petrosino J."/>
            <person name="Highlander S."/>
            <person name="Gibbs R."/>
        </authorList>
    </citation>
    <scope>NUCLEOTIDE SEQUENCE [LARGE SCALE GENOMIC DNA]</scope>
    <source>
        <strain evidence="1 2">ATCC 33574</strain>
    </source>
</reference>